<evidence type="ECO:0000256" key="2">
    <source>
        <dbReference type="ARBA" id="ARBA00022801"/>
    </source>
</evidence>
<evidence type="ECO:0000313" key="4">
    <source>
        <dbReference type="EMBL" id="NYE84258.1"/>
    </source>
</evidence>
<dbReference type="InterPro" id="IPR050287">
    <property type="entry name" value="MTA/SAH_deaminase"/>
</dbReference>
<dbReference type="GO" id="GO:0008892">
    <property type="term" value="F:guanine deaminase activity"/>
    <property type="evidence" value="ECO:0007669"/>
    <property type="project" value="UniProtKB-EC"/>
</dbReference>
<dbReference type="InterPro" id="IPR011059">
    <property type="entry name" value="Metal-dep_hydrolase_composite"/>
</dbReference>
<feature type="domain" description="Amidohydrolase-related" evidence="3">
    <location>
        <begin position="67"/>
        <end position="448"/>
    </location>
</feature>
<evidence type="ECO:0000313" key="5">
    <source>
        <dbReference type="Proteomes" id="UP000542125"/>
    </source>
</evidence>
<dbReference type="SUPFAM" id="SSF51338">
    <property type="entry name" value="Composite domain of metallo-dependent hydrolases"/>
    <property type="match status" value="1"/>
</dbReference>
<sequence>MPQSTPLPEGTTLWIANARVMTPDTDWHQPAVADVAIRDDMILGVAPAYGLRPGQVPPETLDARGHLVLPGFVNAHYHSHDVLAKGTLEQVPLEQWRLYALPAQYPPRSKEELRARTMLGALECLRSGMTTVQDMLTLYPFDPEHLDTVIQAYEDVGIRVVFALQYGDRKGLDTVPFWKDVFPPEYHHLLSSAAEPEKKFDLLDYFEQNCLKGPTHSRRHWALGPSSPERCTTALMARTMDMAKRYDLPVYSHIYESKGMALTARQELGQYGGSLIRRLHAEGCLGPQMNFAHSVWLAPDEIEILAETGAGTVLNPQGNLKMQCGLPPIKSLMRAGVRIGLGCDNCSCSDAQNMYAAMKLFSLLAVVSDLRKGPPPAMEALKAATEGGAEGARLGHLIGRIAPGYKADLSILDLADPSFVPLNSVARQLVNIEGGRAVRHVMVDGNWVVRDRRVVSVDEAAVFEEVEAIMPTFRKDFDAITKRVATLQPWLDEAQEKMDAADVGIERLPRLR</sequence>
<dbReference type="RefSeq" id="WP_179587966.1">
    <property type="nucleotide sequence ID" value="NZ_JACBYR010000001.1"/>
</dbReference>
<dbReference type="PANTHER" id="PTHR43794">
    <property type="entry name" value="AMINOHYDROLASE SSNA-RELATED"/>
    <property type="match status" value="1"/>
</dbReference>
<dbReference type="PANTHER" id="PTHR43794:SF11">
    <property type="entry name" value="AMIDOHYDROLASE-RELATED DOMAIN-CONTAINING PROTEIN"/>
    <property type="match status" value="1"/>
</dbReference>
<dbReference type="AlphaFoldDB" id="A0A7Y9IWG3"/>
<dbReference type="EMBL" id="JACBYR010000001">
    <property type="protein sequence ID" value="NYE84258.1"/>
    <property type="molecule type" value="Genomic_DNA"/>
</dbReference>
<protein>
    <submittedName>
        <fullName evidence="4">Guanine deaminase</fullName>
        <ecNumber evidence="4">3.5.4.3</ecNumber>
    </submittedName>
</protein>
<keyword evidence="5" id="KW-1185">Reference proteome</keyword>
<evidence type="ECO:0000256" key="1">
    <source>
        <dbReference type="ARBA" id="ARBA00006745"/>
    </source>
</evidence>
<gene>
    <name evidence="4" type="ORF">FHW18_003529</name>
</gene>
<reference evidence="4 5" key="1">
    <citation type="submission" date="2020-07" db="EMBL/GenBank/DDBJ databases">
        <title>Genomic Encyclopedia of Type Strains, Phase IV (KMG-V): Genome sequencing to study the core and pangenomes of soil and plant-associated prokaryotes.</title>
        <authorList>
            <person name="Whitman W."/>
        </authorList>
    </citation>
    <scope>NUCLEOTIDE SEQUENCE [LARGE SCALE GENOMIC DNA]</scope>
    <source>
        <strain evidence="4 5">SAS40</strain>
    </source>
</reference>
<dbReference type="EC" id="3.5.4.3" evidence="4"/>
<dbReference type="SUPFAM" id="SSF51556">
    <property type="entry name" value="Metallo-dependent hydrolases"/>
    <property type="match status" value="1"/>
</dbReference>
<organism evidence="4 5">
    <name type="scientific">Pigmentiphaga litoralis</name>
    <dbReference type="NCBI Taxonomy" id="516702"/>
    <lineage>
        <taxon>Bacteria</taxon>
        <taxon>Pseudomonadati</taxon>
        <taxon>Pseudomonadota</taxon>
        <taxon>Betaproteobacteria</taxon>
        <taxon>Burkholderiales</taxon>
        <taxon>Alcaligenaceae</taxon>
        <taxon>Pigmentiphaga</taxon>
    </lineage>
</organism>
<keyword evidence="2 4" id="KW-0378">Hydrolase</keyword>
<proteinExistence type="inferred from homology"/>
<comment type="caution">
    <text evidence="4">The sequence shown here is derived from an EMBL/GenBank/DDBJ whole genome shotgun (WGS) entry which is preliminary data.</text>
</comment>
<evidence type="ECO:0000259" key="3">
    <source>
        <dbReference type="Pfam" id="PF01979"/>
    </source>
</evidence>
<dbReference type="Proteomes" id="UP000542125">
    <property type="component" value="Unassembled WGS sequence"/>
</dbReference>
<dbReference type="Pfam" id="PF01979">
    <property type="entry name" value="Amidohydro_1"/>
    <property type="match status" value="1"/>
</dbReference>
<dbReference type="InterPro" id="IPR006680">
    <property type="entry name" value="Amidohydro-rel"/>
</dbReference>
<dbReference type="Gene3D" id="3.20.20.140">
    <property type="entry name" value="Metal-dependent hydrolases"/>
    <property type="match status" value="1"/>
</dbReference>
<dbReference type="InterPro" id="IPR032466">
    <property type="entry name" value="Metal_Hydrolase"/>
</dbReference>
<name>A0A7Y9IWG3_9BURK</name>
<comment type="similarity">
    <text evidence="1">Belongs to the metallo-dependent hydrolases superfamily. ATZ/TRZ family.</text>
</comment>
<dbReference type="Gene3D" id="2.30.40.10">
    <property type="entry name" value="Urease, subunit C, domain 1"/>
    <property type="match status" value="1"/>
</dbReference>
<accession>A0A7Y9IWG3</accession>